<protein>
    <submittedName>
        <fullName evidence="4">TonB-dependent receptor</fullName>
    </submittedName>
</protein>
<keyword evidence="5" id="KW-1185">Reference proteome</keyword>
<dbReference type="PANTHER" id="PTHR30069:SF39">
    <property type="entry name" value="BLL6183 PROTEIN"/>
    <property type="match status" value="1"/>
</dbReference>
<dbReference type="Pfam" id="PF07715">
    <property type="entry name" value="Plug"/>
    <property type="match status" value="1"/>
</dbReference>
<dbReference type="RefSeq" id="WP_218631773.1">
    <property type="nucleotide sequence ID" value="NZ_JAHVAH010000001.1"/>
</dbReference>
<dbReference type="PANTHER" id="PTHR30069">
    <property type="entry name" value="TONB-DEPENDENT OUTER MEMBRANE RECEPTOR"/>
    <property type="match status" value="1"/>
</dbReference>
<evidence type="ECO:0000259" key="3">
    <source>
        <dbReference type="Pfam" id="PF07715"/>
    </source>
</evidence>
<evidence type="ECO:0000256" key="1">
    <source>
        <dbReference type="RuleBase" id="RU003357"/>
    </source>
</evidence>
<gene>
    <name evidence="4" type="ORF">KTQ36_00125</name>
</gene>
<dbReference type="EMBL" id="JAHVAH010000001">
    <property type="protein sequence ID" value="MBW0143703.1"/>
    <property type="molecule type" value="Genomic_DNA"/>
</dbReference>
<comment type="similarity">
    <text evidence="1">Belongs to the TonB-dependent receptor family.</text>
</comment>
<evidence type="ECO:0000313" key="5">
    <source>
        <dbReference type="Proteomes" id="UP000698028"/>
    </source>
</evidence>
<evidence type="ECO:0000259" key="2">
    <source>
        <dbReference type="Pfam" id="PF00593"/>
    </source>
</evidence>
<keyword evidence="1" id="KW-0472">Membrane</keyword>
<keyword evidence="1" id="KW-0798">TonB box</keyword>
<feature type="domain" description="TonB-dependent receptor-like beta-barrel" evidence="2">
    <location>
        <begin position="224"/>
        <end position="627"/>
    </location>
</feature>
<dbReference type="Pfam" id="PF00593">
    <property type="entry name" value="TonB_dep_Rec_b-barrel"/>
    <property type="match status" value="1"/>
</dbReference>
<name>A0ABS6V2B0_9SPHN</name>
<dbReference type="InterPro" id="IPR039426">
    <property type="entry name" value="TonB-dep_rcpt-like"/>
</dbReference>
<dbReference type="InterPro" id="IPR000531">
    <property type="entry name" value="Beta-barrel_TonB"/>
</dbReference>
<feature type="domain" description="TonB-dependent receptor plug" evidence="3">
    <location>
        <begin position="31"/>
        <end position="133"/>
    </location>
</feature>
<comment type="subcellular location">
    <subcellularLocation>
        <location evidence="1">Cell outer membrane</location>
    </subcellularLocation>
</comment>
<dbReference type="InterPro" id="IPR012910">
    <property type="entry name" value="Plug_dom"/>
</dbReference>
<comment type="caution">
    <text evidence="4">The sequence shown here is derived from an EMBL/GenBank/DDBJ whole genome shotgun (WGS) entry which is preliminary data.</text>
</comment>
<reference evidence="4 5" key="1">
    <citation type="submission" date="2021-07" db="EMBL/GenBank/DDBJ databases">
        <title>The draft genome sequence of Sphingomicrobium sp. B8.</title>
        <authorList>
            <person name="Mu L."/>
        </authorList>
    </citation>
    <scope>NUCLEOTIDE SEQUENCE [LARGE SCALE GENOMIC DNA]</scope>
    <source>
        <strain evidence="4 5">B8</strain>
    </source>
</reference>
<accession>A0ABS6V2B0</accession>
<dbReference type="Proteomes" id="UP000698028">
    <property type="component" value="Unassembled WGS sequence"/>
</dbReference>
<keyword evidence="4" id="KW-0675">Receptor</keyword>
<evidence type="ECO:0000313" key="4">
    <source>
        <dbReference type="EMBL" id="MBW0143703.1"/>
    </source>
</evidence>
<proteinExistence type="inferred from homology"/>
<organism evidence="4 5">
    <name type="scientific">Sphingomicrobium clamense</name>
    <dbReference type="NCBI Taxonomy" id="2851013"/>
    <lineage>
        <taxon>Bacteria</taxon>
        <taxon>Pseudomonadati</taxon>
        <taxon>Pseudomonadota</taxon>
        <taxon>Alphaproteobacteria</taxon>
        <taxon>Sphingomonadales</taxon>
        <taxon>Sphingomonadaceae</taxon>
        <taxon>Sphingomicrobium</taxon>
    </lineage>
</organism>
<sequence length="659" mass="69954">MSVALALALAAQDAPIVITGRGLDEPEGGQVVLIEEDKVDEEATGRLEGVLSEVAGLSFFRRADARSVHPTAQGPTARGLGGNAASRIAITLDGVPQADPFGGWINPAAFDPATLGRVIVARGARPEPGAIGGQIYLESPTAGPRSAALAYGSDDSWDASAVWGAEVGQGLFVASAGWMRSDGFVPIVAEDRGPADRGAASDQKVARLRLSYPVGRVETQVGLTAFDDERDRGVDGTDNRARGLDLSARLVGRDGAGWSLTGWWQDRDFETRFAAVDGDRETPRVVLDQYDVPATGAGARGEVGWRAGAVDGNLGGEWRRAEATVAERFFFVAGDPTRERRAGGETRLLGLFGGAEVEREAWSLAATIRADQWRFSDGFRAVDVLAGGSLEDSHFADRSSWQESGRIDAAFRPSERVTLRAAAARAVRSPTLNELVRPFRVGANATAANENLVPETSDQIELGVDWADEGSSVRATAFAARLDDGIFNVPVNMGPGLFPGVGFVSSGAILSERQNLPRVKSHGVEVDSVHALGPVDLRFSYAFADPKLAKGPFAGNRPPQVARHQLSAGVGWDDGEGRSAALRLTYASGRFEDLENDRPLGDAVSLDAALRWPLTDMLQLEARGTNLTNARALAGFASDGARERTAPRTLWIGLRVGRD</sequence>